<dbReference type="InterPro" id="IPR000008">
    <property type="entry name" value="C2_dom"/>
</dbReference>
<feature type="domain" description="C2" evidence="3">
    <location>
        <begin position="230"/>
        <end position="349"/>
    </location>
</feature>
<dbReference type="InterPro" id="IPR035892">
    <property type="entry name" value="C2_domain_sf"/>
</dbReference>
<sequence length="525" mass="58699">MLSVPSEATAFLGVVGAFLVLLVVFYLYLKKSLCFTAENDFPCCNVGEEEKKRSVVKNLGSAFAYSDGYSSTDSEDEVLQRLQKSASFQSGPRRATSSHGIDEAKKSDKFSHLWERNVEPSAMEEESVGSENKDFILLVDKVQHEKLVSGSSGTEETTEQCSEDATAPVNGSHQFHFENNAFQKCEGLAATSSQAISTAEDPLLNQEDRLSDNSDLQGVLADQDRGRITRCGMLEASFLYDPEAKKITIHVLQAQDLPSKDRGGSNYFQLRLVLLPHKKQKHKSRVIHITETYFGETYTFNRINLEDLNTMGIRFRLLGCERMRREHLIGETVLAFASLQLDEESTVWLNLEPRANLAHADSKADVSSLARSDSASSTQSMQHGGLPELLLGLAYNGTTGRLAVEVLKGSHFRNIAMNRAPDTYVKLSLVSSNGQEISRSKTSIRRGQPNPLFKETFVFQVALFQLPDVTLMVSVYNKRSMKRNEMIGWFSLGLNSSGEEELSHWNDMRENKGEQVCRWHVLLET</sequence>
<keyword evidence="4" id="KW-1185">Reference proteome</keyword>
<dbReference type="Gene3D" id="2.60.40.150">
    <property type="entry name" value="C2 domain"/>
    <property type="match status" value="2"/>
</dbReference>
<feature type="transmembrane region" description="Helical" evidence="2">
    <location>
        <begin position="9"/>
        <end position="29"/>
    </location>
</feature>
<dbReference type="Proteomes" id="UP000694941">
    <property type="component" value="Unplaced"/>
</dbReference>
<dbReference type="Pfam" id="PF00168">
    <property type="entry name" value="C2"/>
    <property type="match status" value="2"/>
</dbReference>
<dbReference type="SMART" id="SM00239">
    <property type="entry name" value="C2"/>
    <property type="match status" value="2"/>
</dbReference>
<feature type="region of interest" description="Disordered" evidence="1">
    <location>
        <begin position="85"/>
        <end position="104"/>
    </location>
</feature>
<name>A0ABM1SVI3_LIMPO</name>
<keyword evidence="2" id="KW-0812">Transmembrane</keyword>
<evidence type="ECO:0000259" key="3">
    <source>
        <dbReference type="PROSITE" id="PS50004"/>
    </source>
</evidence>
<keyword evidence="2" id="KW-0472">Membrane</keyword>
<dbReference type="PROSITE" id="PS50004">
    <property type="entry name" value="C2"/>
    <property type="match status" value="2"/>
</dbReference>
<protein>
    <submittedName>
        <fullName evidence="5">Synaptotagmin-14-like isoform X1</fullName>
    </submittedName>
</protein>
<dbReference type="PANTHER" id="PTHR46129">
    <property type="entry name" value="SYNAPTOTAGMIN 14, ISOFORM D"/>
    <property type="match status" value="1"/>
</dbReference>
<evidence type="ECO:0000256" key="1">
    <source>
        <dbReference type="SAM" id="MobiDB-lite"/>
    </source>
</evidence>
<dbReference type="InterPro" id="IPR043541">
    <property type="entry name" value="SYT14/14L/16"/>
</dbReference>
<organism evidence="4 5">
    <name type="scientific">Limulus polyphemus</name>
    <name type="common">Atlantic horseshoe crab</name>
    <dbReference type="NCBI Taxonomy" id="6850"/>
    <lineage>
        <taxon>Eukaryota</taxon>
        <taxon>Metazoa</taxon>
        <taxon>Ecdysozoa</taxon>
        <taxon>Arthropoda</taxon>
        <taxon>Chelicerata</taxon>
        <taxon>Merostomata</taxon>
        <taxon>Xiphosura</taxon>
        <taxon>Limulidae</taxon>
        <taxon>Limulus</taxon>
    </lineage>
</organism>
<reference evidence="5" key="1">
    <citation type="submission" date="2025-08" db="UniProtKB">
        <authorList>
            <consortium name="RefSeq"/>
        </authorList>
    </citation>
    <scope>IDENTIFICATION</scope>
    <source>
        <tissue evidence="5">Muscle</tissue>
    </source>
</reference>
<dbReference type="PANTHER" id="PTHR46129:SF2">
    <property type="entry name" value="SYNAPTOTAGMIN 14, ISOFORM D"/>
    <property type="match status" value="1"/>
</dbReference>
<feature type="domain" description="C2" evidence="3">
    <location>
        <begin position="385"/>
        <end position="520"/>
    </location>
</feature>
<evidence type="ECO:0000313" key="4">
    <source>
        <dbReference type="Proteomes" id="UP000694941"/>
    </source>
</evidence>
<dbReference type="RefSeq" id="XP_022247639.1">
    <property type="nucleotide sequence ID" value="XM_022391931.1"/>
</dbReference>
<dbReference type="GeneID" id="106464223"/>
<proteinExistence type="predicted"/>
<accession>A0ABM1SVI3</accession>
<dbReference type="CDD" id="cd08408">
    <property type="entry name" value="C2B_Synaptotagmin-14_16"/>
    <property type="match status" value="1"/>
</dbReference>
<dbReference type="SUPFAM" id="SSF49562">
    <property type="entry name" value="C2 domain (Calcium/lipid-binding domain, CaLB)"/>
    <property type="match status" value="2"/>
</dbReference>
<evidence type="ECO:0000256" key="2">
    <source>
        <dbReference type="SAM" id="Phobius"/>
    </source>
</evidence>
<dbReference type="CDD" id="cd08389">
    <property type="entry name" value="C2A_Synaptotagmin-14_16"/>
    <property type="match status" value="1"/>
</dbReference>
<evidence type="ECO:0000313" key="5">
    <source>
        <dbReference type="RefSeq" id="XP_022247639.1"/>
    </source>
</evidence>
<keyword evidence="2" id="KW-1133">Transmembrane helix</keyword>
<gene>
    <name evidence="5" type="primary">LOC106464223</name>
</gene>
<feature type="compositionally biased region" description="Polar residues" evidence="1">
    <location>
        <begin position="85"/>
        <end position="99"/>
    </location>
</feature>